<dbReference type="FunFam" id="1.10.20.10:FF:000011">
    <property type="entry name" value="Transcription initiation factor TFIID subunit 12"/>
    <property type="match status" value="1"/>
</dbReference>
<dbReference type="GO" id="GO:0003677">
    <property type="term" value="F:DNA binding"/>
    <property type="evidence" value="ECO:0007669"/>
    <property type="project" value="TreeGrafter"/>
</dbReference>
<dbReference type="InterPro" id="IPR003228">
    <property type="entry name" value="TFIID_TAF12_dom"/>
</dbReference>
<keyword evidence="3" id="KW-0805">Transcription regulation</keyword>
<dbReference type="InterPro" id="IPR009072">
    <property type="entry name" value="Histone-fold"/>
</dbReference>
<accession>A0A8T2V7Y1</accession>
<evidence type="ECO:0000259" key="7">
    <source>
        <dbReference type="Pfam" id="PF03847"/>
    </source>
</evidence>
<evidence type="ECO:0000256" key="2">
    <source>
        <dbReference type="ARBA" id="ARBA00007530"/>
    </source>
</evidence>
<evidence type="ECO:0000313" key="8">
    <source>
        <dbReference type="EMBL" id="KAH7444611.1"/>
    </source>
</evidence>
<gene>
    <name evidence="8" type="ORF">KP509_02G085100</name>
</gene>
<keyword evidence="4" id="KW-0804">Transcription</keyword>
<feature type="compositionally biased region" description="Polar residues" evidence="6">
    <location>
        <begin position="431"/>
        <end position="444"/>
    </location>
</feature>
<dbReference type="PANTHER" id="PTHR12264:SF21">
    <property type="entry name" value="TRANSCRIPTION INITIATION FACTOR TFIID SUBUNIT 12"/>
    <property type="match status" value="1"/>
</dbReference>
<evidence type="ECO:0000256" key="5">
    <source>
        <dbReference type="ARBA" id="ARBA00023242"/>
    </source>
</evidence>
<dbReference type="AlphaFoldDB" id="A0A8T2V7Y1"/>
<comment type="similarity">
    <text evidence="2">Belongs to the TAF12 family.</text>
</comment>
<dbReference type="EMBL" id="CM035407">
    <property type="protein sequence ID" value="KAH7444611.1"/>
    <property type="molecule type" value="Genomic_DNA"/>
</dbReference>
<protein>
    <recommendedName>
        <fullName evidence="7">Transcription initiation factor TFIID subunit 12 domain-containing protein</fullName>
    </recommendedName>
</protein>
<dbReference type="GO" id="GO:0000124">
    <property type="term" value="C:SAGA complex"/>
    <property type="evidence" value="ECO:0007669"/>
    <property type="project" value="InterPro"/>
</dbReference>
<feature type="region of interest" description="Disordered" evidence="6">
    <location>
        <begin position="557"/>
        <end position="588"/>
    </location>
</feature>
<feature type="domain" description="Transcription initiation factor TFIID subunit 12" evidence="7">
    <location>
        <begin position="453"/>
        <end position="520"/>
    </location>
</feature>
<evidence type="ECO:0000313" key="9">
    <source>
        <dbReference type="Proteomes" id="UP000825935"/>
    </source>
</evidence>
<comment type="caution">
    <text evidence="8">The sequence shown here is derived from an EMBL/GenBank/DDBJ whole genome shotgun (WGS) entry which is preliminary data.</text>
</comment>
<keyword evidence="9" id="KW-1185">Reference proteome</keyword>
<feature type="region of interest" description="Disordered" evidence="6">
    <location>
        <begin position="104"/>
        <end position="143"/>
    </location>
</feature>
<feature type="compositionally biased region" description="Low complexity" evidence="6">
    <location>
        <begin position="57"/>
        <end position="73"/>
    </location>
</feature>
<dbReference type="GO" id="GO:0051123">
    <property type="term" value="P:RNA polymerase II preinitiation complex assembly"/>
    <property type="evidence" value="ECO:0007669"/>
    <property type="project" value="TreeGrafter"/>
</dbReference>
<organism evidence="8 9">
    <name type="scientific">Ceratopteris richardii</name>
    <name type="common">Triangle waterfern</name>
    <dbReference type="NCBI Taxonomy" id="49495"/>
    <lineage>
        <taxon>Eukaryota</taxon>
        <taxon>Viridiplantae</taxon>
        <taxon>Streptophyta</taxon>
        <taxon>Embryophyta</taxon>
        <taxon>Tracheophyta</taxon>
        <taxon>Polypodiopsida</taxon>
        <taxon>Polypodiidae</taxon>
        <taxon>Polypodiales</taxon>
        <taxon>Pteridineae</taxon>
        <taxon>Pteridaceae</taxon>
        <taxon>Parkerioideae</taxon>
        <taxon>Ceratopteris</taxon>
    </lineage>
</organism>
<feature type="compositionally biased region" description="Low complexity" evidence="6">
    <location>
        <begin position="341"/>
        <end position="359"/>
    </location>
</feature>
<feature type="compositionally biased region" description="Polar residues" evidence="6">
    <location>
        <begin position="572"/>
        <end position="588"/>
    </location>
</feature>
<reference evidence="8" key="1">
    <citation type="submission" date="2021-08" db="EMBL/GenBank/DDBJ databases">
        <title>WGS assembly of Ceratopteris richardii.</title>
        <authorList>
            <person name="Marchant D.B."/>
            <person name="Chen G."/>
            <person name="Jenkins J."/>
            <person name="Shu S."/>
            <person name="Leebens-Mack J."/>
            <person name="Grimwood J."/>
            <person name="Schmutz J."/>
            <person name="Soltis P."/>
            <person name="Soltis D."/>
            <person name="Chen Z.-H."/>
        </authorList>
    </citation>
    <scope>NUCLEOTIDE SEQUENCE</scope>
    <source>
        <strain evidence="8">Whitten #5841</strain>
        <tissue evidence="8">Leaf</tissue>
    </source>
</reference>
<feature type="compositionally biased region" description="Polar residues" evidence="6">
    <location>
        <begin position="30"/>
        <end position="39"/>
    </location>
</feature>
<proteinExistence type="inferred from homology"/>
<dbReference type="OrthoDB" id="2193432at2759"/>
<dbReference type="PANTHER" id="PTHR12264">
    <property type="entry name" value="TRANSCRIPTION INITIATION FACTOR TFIID SUBUNIT 12"/>
    <property type="match status" value="1"/>
</dbReference>
<evidence type="ECO:0000256" key="1">
    <source>
        <dbReference type="ARBA" id="ARBA00004123"/>
    </source>
</evidence>
<feature type="region of interest" description="Disordered" evidence="6">
    <location>
        <begin position="1"/>
        <end position="86"/>
    </location>
</feature>
<keyword evidence="5" id="KW-0539">Nucleus</keyword>
<feature type="compositionally biased region" description="Low complexity" evidence="6">
    <location>
        <begin position="170"/>
        <end position="180"/>
    </location>
</feature>
<dbReference type="OMA" id="ILQQHMS"/>
<feature type="region of interest" description="Disordered" evidence="6">
    <location>
        <begin position="251"/>
        <end position="359"/>
    </location>
</feature>
<feature type="compositionally biased region" description="Polar residues" evidence="6">
    <location>
        <begin position="262"/>
        <end position="300"/>
    </location>
</feature>
<evidence type="ECO:0000256" key="4">
    <source>
        <dbReference type="ARBA" id="ARBA00023163"/>
    </source>
</evidence>
<feature type="compositionally biased region" description="Low complexity" evidence="6">
    <location>
        <begin position="393"/>
        <end position="412"/>
    </location>
</feature>
<sequence>MAGEGVTSPPSMQQQQPSAPSQSMSVASPTGSNASVQQVSGGGAPPPSHQQPQLAVNLTQPQNFPQNQQTLNQISYAQQQSKPGAVGANRSLHTQYVQNVQNPVQSQQPLSPAMGVQSPPQTSASSMPRSSSASRIMQASPNAASLRATAPNAIGGQFVGSASLQQQQQLLASQRASQGQTMVANQQRPSPSGQTSHLQSGQMLSAGLVPGSSSMRSVYPSPYMQARPSMGGQMAMPMSSQYSALQQMHVRHKGGQVPASHYPNSGAPSSQLMGLVSPSSVGSQLTRPPGSVVQQSSAVNRMQSMQARQSQQTQTSQQLSQQQASPQIQKVPSMGSIGTGLQPSSQPLSSSSNLQNQVQQAWMQKPLNQAQIPYQVSSQQAALHKQGQLQYTHHLQGQPQQTQPSSMSQQHQLMRGANQRVTGITPGTAGAGNQTNHMGASNQSFETGNRILGKRSIQDLVTQVDPSRRLDPEVEDLLLDIADDFIESVTSFACKLAKHRKSNILEAKDVLLHLSRNWDLNIPGFNGEEYQTYKKTALSEVHKQRLALVKKSLAAQPGQEVTGAKAAGVGQPMNTTTTLAPQAPTNAQ</sequence>
<dbReference type="Pfam" id="PF03847">
    <property type="entry name" value="TFIID_20kDa"/>
    <property type="match status" value="1"/>
</dbReference>
<dbReference type="Gene3D" id="1.10.20.10">
    <property type="entry name" value="Histone, subunit A"/>
    <property type="match status" value="1"/>
</dbReference>
<feature type="compositionally biased region" description="Polar residues" evidence="6">
    <location>
        <begin position="181"/>
        <end position="200"/>
    </location>
</feature>
<feature type="compositionally biased region" description="Low complexity" evidence="6">
    <location>
        <begin position="123"/>
        <end position="135"/>
    </location>
</feature>
<dbReference type="GO" id="GO:0005669">
    <property type="term" value="C:transcription factor TFIID complex"/>
    <property type="evidence" value="ECO:0007669"/>
    <property type="project" value="InterPro"/>
</dbReference>
<dbReference type="GO" id="GO:0017025">
    <property type="term" value="F:TBP-class protein binding"/>
    <property type="evidence" value="ECO:0007669"/>
    <property type="project" value="TreeGrafter"/>
</dbReference>
<name>A0A8T2V7Y1_CERRI</name>
<feature type="region of interest" description="Disordered" evidence="6">
    <location>
        <begin position="393"/>
        <end position="444"/>
    </location>
</feature>
<dbReference type="CDD" id="cd07981">
    <property type="entry name" value="HFD_TAF12"/>
    <property type="match status" value="1"/>
</dbReference>
<evidence type="ECO:0000256" key="3">
    <source>
        <dbReference type="ARBA" id="ARBA00023015"/>
    </source>
</evidence>
<dbReference type="SUPFAM" id="SSF47113">
    <property type="entry name" value="Histone-fold"/>
    <property type="match status" value="1"/>
</dbReference>
<feature type="region of interest" description="Disordered" evidence="6">
    <location>
        <begin position="170"/>
        <end position="200"/>
    </location>
</feature>
<dbReference type="InterPro" id="IPR037794">
    <property type="entry name" value="TAF12"/>
</dbReference>
<dbReference type="Proteomes" id="UP000825935">
    <property type="component" value="Chromosome 2"/>
</dbReference>
<dbReference type="GO" id="GO:0046982">
    <property type="term" value="F:protein heterodimerization activity"/>
    <property type="evidence" value="ECO:0007669"/>
    <property type="project" value="InterPro"/>
</dbReference>
<feature type="compositionally biased region" description="Low complexity" evidence="6">
    <location>
        <begin position="8"/>
        <end position="29"/>
    </location>
</feature>
<feature type="compositionally biased region" description="Low complexity" evidence="6">
    <location>
        <begin position="301"/>
        <end position="329"/>
    </location>
</feature>
<comment type="subcellular location">
    <subcellularLocation>
        <location evidence="1">Nucleus</location>
    </subcellularLocation>
</comment>
<evidence type="ECO:0000256" key="6">
    <source>
        <dbReference type="SAM" id="MobiDB-lite"/>
    </source>
</evidence>